<evidence type="ECO:0000313" key="6">
    <source>
        <dbReference type="EMBL" id="QHG64134.2"/>
    </source>
</evidence>
<organism evidence="6 7">
    <name type="scientific">Pseudomonas putida</name>
    <name type="common">Arthrobacter siderocapsulatus</name>
    <dbReference type="NCBI Taxonomy" id="303"/>
    <lineage>
        <taxon>Bacteria</taxon>
        <taxon>Pseudomonadati</taxon>
        <taxon>Pseudomonadota</taxon>
        <taxon>Gammaproteobacteria</taxon>
        <taxon>Pseudomonadales</taxon>
        <taxon>Pseudomonadaceae</taxon>
        <taxon>Pseudomonas</taxon>
    </lineage>
</organism>
<evidence type="ECO:0000256" key="4">
    <source>
        <dbReference type="ARBA" id="ARBA00023163"/>
    </source>
</evidence>
<dbReference type="InterPro" id="IPR005119">
    <property type="entry name" value="LysR_subst-bd"/>
</dbReference>
<evidence type="ECO:0000256" key="3">
    <source>
        <dbReference type="ARBA" id="ARBA00023125"/>
    </source>
</evidence>
<accession>A0A6I6XES3</accession>
<dbReference type="InterPro" id="IPR050176">
    <property type="entry name" value="LTTR"/>
</dbReference>
<comment type="similarity">
    <text evidence="1">Belongs to the LysR transcriptional regulatory family.</text>
</comment>
<dbReference type="EMBL" id="CP026115">
    <property type="protein sequence ID" value="QHG64134.2"/>
    <property type="molecule type" value="Genomic_DNA"/>
</dbReference>
<dbReference type="PANTHER" id="PTHR30579">
    <property type="entry name" value="TRANSCRIPTIONAL REGULATOR"/>
    <property type="match status" value="1"/>
</dbReference>
<keyword evidence="3" id="KW-0238">DNA-binding</keyword>
<feature type="domain" description="HTH lysR-type" evidence="5">
    <location>
        <begin position="4"/>
        <end position="61"/>
    </location>
</feature>
<sequence length="285" mass="31224">MRLLDLALLHSFKTIAESKNLSVASQRLHKTQAAVSIQLKKLEDLVGERLVERGHQSTVLTAHGERMLEYARRMLALSDEAMVHFTKGEVCGTVRFGIPDDYASAFLPPVIQQFTQRYPKVSLKIRNDISQNLFTALEAGELDLALVTQRAADGNGEVLRCDQLHWVGAAGFQLDRSAPLPLALYPHGCGYRRHILSALSASLIDYEVAFECTGVTGVQLAVESGLAIAATSTPLIRPGWQILETGDAALPALGNVIIELRQSLVEPSAAVRFFADELRRQVVAR</sequence>
<evidence type="ECO:0000259" key="5">
    <source>
        <dbReference type="PROSITE" id="PS50931"/>
    </source>
</evidence>
<proteinExistence type="inferred from homology"/>
<reference evidence="6 7" key="1">
    <citation type="submission" date="2020-02" db="EMBL/GenBank/DDBJ databases">
        <title>Pseudomonas Putida W5 Complete Genome Assembly.</title>
        <authorList>
            <person name="Yuan Z.-C."/>
            <person name="Shaw G.A."/>
            <person name="Cusano A.D."/>
            <person name="Caddey B.J."/>
            <person name="Weselowski B.J."/>
        </authorList>
    </citation>
    <scope>NUCLEOTIDE SEQUENCE [LARGE SCALE GENOMIC DNA]</scope>
    <source>
        <strain evidence="6 7">W5</strain>
    </source>
</reference>
<dbReference type="GO" id="GO:0003677">
    <property type="term" value="F:DNA binding"/>
    <property type="evidence" value="ECO:0007669"/>
    <property type="project" value="UniProtKB-KW"/>
</dbReference>
<gene>
    <name evidence="6" type="ORF">C2H86_06785</name>
</gene>
<dbReference type="SUPFAM" id="SSF53850">
    <property type="entry name" value="Periplasmic binding protein-like II"/>
    <property type="match status" value="1"/>
</dbReference>
<evidence type="ECO:0000313" key="7">
    <source>
        <dbReference type="Proteomes" id="UP000464480"/>
    </source>
</evidence>
<dbReference type="InterPro" id="IPR036388">
    <property type="entry name" value="WH-like_DNA-bd_sf"/>
</dbReference>
<evidence type="ECO:0000256" key="1">
    <source>
        <dbReference type="ARBA" id="ARBA00009437"/>
    </source>
</evidence>
<keyword evidence="2" id="KW-0805">Transcription regulation</keyword>
<dbReference type="PRINTS" id="PR00039">
    <property type="entry name" value="HTHLYSR"/>
</dbReference>
<dbReference type="SUPFAM" id="SSF46785">
    <property type="entry name" value="Winged helix' DNA-binding domain"/>
    <property type="match status" value="1"/>
</dbReference>
<dbReference type="RefSeq" id="WP_159409553.1">
    <property type="nucleotide sequence ID" value="NZ_CP026115.2"/>
</dbReference>
<dbReference type="Gene3D" id="1.10.10.10">
    <property type="entry name" value="Winged helix-like DNA-binding domain superfamily/Winged helix DNA-binding domain"/>
    <property type="match status" value="1"/>
</dbReference>
<dbReference type="Pfam" id="PF00126">
    <property type="entry name" value="HTH_1"/>
    <property type="match status" value="1"/>
</dbReference>
<dbReference type="AlphaFoldDB" id="A0A6I6XES3"/>
<dbReference type="Gene3D" id="3.40.190.10">
    <property type="entry name" value="Periplasmic binding protein-like II"/>
    <property type="match status" value="2"/>
</dbReference>
<evidence type="ECO:0000256" key="2">
    <source>
        <dbReference type="ARBA" id="ARBA00023015"/>
    </source>
</evidence>
<name>A0A6I6XES3_PSEPU</name>
<dbReference type="InterPro" id="IPR036390">
    <property type="entry name" value="WH_DNA-bd_sf"/>
</dbReference>
<dbReference type="PANTHER" id="PTHR30579:SF7">
    <property type="entry name" value="HTH-TYPE TRANSCRIPTIONAL REGULATOR LRHA-RELATED"/>
    <property type="match status" value="1"/>
</dbReference>
<keyword evidence="4" id="KW-0804">Transcription</keyword>
<protein>
    <submittedName>
        <fullName evidence="6">LysR family transcriptional regulator</fullName>
    </submittedName>
</protein>
<dbReference type="Proteomes" id="UP000464480">
    <property type="component" value="Chromosome"/>
</dbReference>
<dbReference type="Pfam" id="PF03466">
    <property type="entry name" value="LysR_substrate"/>
    <property type="match status" value="1"/>
</dbReference>
<dbReference type="GO" id="GO:0003700">
    <property type="term" value="F:DNA-binding transcription factor activity"/>
    <property type="evidence" value="ECO:0007669"/>
    <property type="project" value="InterPro"/>
</dbReference>
<dbReference type="InterPro" id="IPR000847">
    <property type="entry name" value="LysR_HTH_N"/>
</dbReference>
<dbReference type="PROSITE" id="PS50931">
    <property type="entry name" value="HTH_LYSR"/>
    <property type="match status" value="1"/>
</dbReference>